<dbReference type="SMART" id="SM00504">
    <property type="entry name" value="Ubox"/>
    <property type="match status" value="1"/>
</dbReference>
<keyword evidence="5" id="KW-0677">Repeat</keyword>
<name>A0A2P5FYY4_TREOI</name>
<feature type="domain" description="U-box" evidence="8">
    <location>
        <begin position="70"/>
        <end position="144"/>
    </location>
</feature>
<evidence type="ECO:0000313" key="9">
    <source>
        <dbReference type="EMBL" id="POO02977.1"/>
    </source>
</evidence>
<dbReference type="Pfam" id="PF04564">
    <property type="entry name" value="U-box"/>
    <property type="match status" value="1"/>
</dbReference>
<dbReference type="Gene3D" id="1.25.10.10">
    <property type="entry name" value="Leucine-rich Repeat Variant"/>
    <property type="match status" value="1"/>
</dbReference>
<sequence length="453" mass="50646">MAEAKVTENDPSSMVAEKTLELKNELQRLVKALIEDEDYTVEDETFRVLSSLKCLKFKKSLSFKLDDSLTVPDEFKCPISKELMRDPVVLATGLTYDRPFIERWLIEGHNTCPQTRQVLPHTVLTPNHLVQEMISQWCTEHGIELPRTSQDVDDKVIRAVDEGYLNSLLEKLSSSLSDQKEAAKDIRLLSKRTPSIREYFGRSTEAIPKLLNPLTPGDASIHPDLQEDLITTLLNLSIYEDNKKIVGENPLAITLLVESLISGTTQTKSNAAAALFTLSNLDSNKLIIGNSGALKPLIDLLEEDDLQVIKDSANAIFSLCMCHENKRMAIKEGAVSMIVKKMKENVLVGELLATLALLSAHQLAVDEMNEINVMPLLFRIIRESTCEKSKENAIAIVHTLFCNDRKKLREIKVEEANNASISKLSRTGTARARRKAMAVLERLDKGVFITHTA</sequence>
<dbReference type="PANTHER" id="PTHR23315:SF265">
    <property type="entry name" value="U-BOX DOMAIN-CONTAINING PROTEIN 46-RELATED"/>
    <property type="match status" value="1"/>
</dbReference>
<evidence type="ECO:0000256" key="2">
    <source>
        <dbReference type="ARBA" id="ARBA00004906"/>
    </source>
</evidence>
<dbReference type="Pfam" id="PF00514">
    <property type="entry name" value="Arm"/>
    <property type="match status" value="1"/>
</dbReference>
<dbReference type="UniPathway" id="UPA00143"/>
<evidence type="ECO:0000313" key="10">
    <source>
        <dbReference type="Proteomes" id="UP000237000"/>
    </source>
</evidence>
<dbReference type="InParanoid" id="A0A2P5FYY4"/>
<dbReference type="SMART" id="SM00185">
    <property type="entry name" value="ARM"/>
    <property type="match status" value="4"/>
</dbReference>
<keyword evidence="10" id="KW-1185">Reference proteome</keyword>
<evidence type="ECO:0000256" key="3">
    <source>
        <dbReference type="ARBA" id="ARBA00012483"/>
    </source>
</evidence>
<dbReference type="Gene3D" id="3.30.40.10">
    <property type="entry name" value="Zinc/RING finger domain, C3HC4 (zinc finger)"/>
    <property type="match status" value="1"/>
</dbReference>
<dbReference type="GO" id="GO:0016567">
    <property type="term" value="P:protein ubiquitination"/>
    <property type="evidence" value="ECO:0007669"/>
    <property type="project" value="UniProtKB-UniPathway"/>
</dbReference>
<dbReference type="SUPFAM" id="SSF57850">
    <property type="entry name" value="RING/U-box"/>
    <property type="match status" value="1"/>
</dbReference>
<gene>
    <name evidence="9" type="ORF">TorRG33x02_010380</name>
</gene>
<feature type="repeat" description="ARM" evidence="7">
    <location>
        <begin position="292"/>
        <end position="334"/>
    </location>
</feature>
<dbReference type="CDD" id="cd16664">
    <property type="entry name" value="RING-Ubox_PUB"/>
    <property type="match status" value="1"/>
</dbReference>
<comment type="caution">
    <text evidence="9">The sequence shown here is derived from an EMBL/GenBank/DDBJ whole genome shotgun (WGS) entry which is preliminary data.</text>
</comment>
<dbReference type="EMBL" id="JXTC01000003">
    <property type="protein sequence ID" value="POO02977.1"/>
    <property type="molecule type" value="Genomic_DNA"/>
</dbReference>
<dbReference type="InterPro" id="IPR013083">
    <property type="entry name" value="Znf_RING/FYVE/PHD"/>
</dbReference>
<protein>
    <recommendedName>
        <fullName evidence="3">RING-type E3 ubiquitin transferase</fullName>
        <ecNumber evidence="3">2.3.2.27</ecNumber>
    </recommendedName>
</protein>
<dbReference type="InterPro" id="IPR045210">
    <property type="entry name" value="RING-Ubox_PUB"/>
</dbReference>
<proteinExistence type="predicted"/>
<accession>A0A2P5FYY4</accession>
<dbReference type="InterPro" id="IPR000225">
    <property type="entry name" value="Armadillo"/>
</dbReference>
<keyword evidence="6" id="KW-0833">Ubl conjugation pathway</keyword>
<dbReference type="InterPro" id="IPR011989">
    <property type="entry name" value="ARM-like"/>
</dbReference>
<dbReference type="InterPro" id="IPR016024">
    <property type="entry name" value="ARM-type_fold"/>
</dbReference>
<dbReference type="AlphaFoldDB" id="A0A2P5FYY4"/>
<evidence type="ECO:0000256" key="5">
    <source>
        <dbReference type="ARBA" id="ARBA00022737"/>
    </source>
</evidence>
<dbReference type="PROSITE" id="PS50176">
    <property type="entry name" value="ARM_REPEAT"/>
    <property type="match status" value="1"/>
</dbReference>
<dbReference type="PROSITE" id="PS51698">
    <property type="entry name" value="U_BOX"/>
    <property type="match status" value="1"/>
</dbReference>
<evidence type="ECO:0000256" key="7">
    <source>
        <dbReference type="PROSITE-ProRule" id="PRU00259"/>
    </source>
</evidence>
<dbReference type="GO" id="GO:0061630">
    <property type="term" value="F:ubiquitin protein ligase activity"/>
    <property type="evidence" value="ECO:0007669"/>
    <property type="project" value="UniProtKB-EC"/>
</dbReference>
<evidence type="ECO:0000256" key="1">
    <source>
        <dbReference type="ARBA" id="ARBA00000900"/>
    </source>
</evidence>
<organism evidence="9 10">
    <name type="scientific">Trema orientale</name>
    <name type="common">Charcoal tree</name>
    <name type="synonym">Celtis orientalis</name>
    <dbReference type="NCBI Taxonomy" id="63057"/>
    <lineage>
        <taxon>Eukaryota</taxon>
        <taxon>Viridiplantae</taxon>
        <taxon>Streptophyta</taxon>
        <taxon>Embryophyta</taxon>
        <taxon>Tracheophyta</taxon>
        <taxon>Spermatophyta</taxon>
        <taxon>Magnoliopsida</taxon>
        <taxon>eudicotyledons</taxon>
        <taxon>Gunneridae</taxon>
        <taxon>Pentapetalae</taxon>
        <taxon>rosids</taxon>
        <taxon>fabids</taxon>
        <taxon>Rosales</taxon>
        <taxon>Cannabaceae</taxon>
        <taxon>Trema</taxon>
    </lineage>
</organism>
<evidence type="ECO:0000259" key="8">
    <source>
        <dbReference type="PROSITE" id="PS51698"/>
    </source>
</evidence>
<evidence type="ECO:0000256" key="6">
    <source>
        <dbReference type="ARBA" id="ARBA00022786"/>
    </source>
</evidence>
<dbReference type="InterPro" id="IPR003613">
    <property type="entry name" value="Ubox_domain"/>
</dbReference>
<keyword evidence="4" id="KW-0808">Transferase</keyword>
<dbReference type="OrthoDB" id="7537227at2759"/>
<evidence type="ECO:0000256" key="4">
    <source>
        <dbReference type="ARBA" id="ARBA00022679"/>
    </source>
</evidence>
<dbReference type="SUPFAM" id="SSF48371">
    <property type="entry name" value="ARM repeat"/>
    <property type="match status" value="1"/>
</dbReference>
<reference evidence="10" key="1">
    <citation type="submission" date="2016-06" db="EMBL/GenBank/DDBJ databases">
        <title>Parallel loss of symbiosis genes in relatives of nitrogen-fixing non-legume Parasponia.</title>
        <authorList>
            <person name="Van Velzen R."/>
            <person name="Holmer R."/>
            <person name="Bu F."/>
            <person name="Rutten L."/>
            <person name="Van Zeijl A."/>
            <person name="Liu W."/>
            <person name="Santuari L."/>
            <person name="Cao Q."/>
            <person name="Sharma T."/>
            <person name="Shen D."/>
            <person name="Roswanjaya Y."/>
            <person name="Wardhani T."/>
            <person name="Kalhor M.S."/>
            <person name="Jansen J."/>
            <person name="Van den Hoogen J."/>
            <person name="Gungor B."/>
            <person name="Hartog M."/>
            <person name="Hontelez J."/>
            <person name="Verver J."/>
            <person name="Yang W.-C."/>
            <person name="Schijlen E."/>
            <person name="Repin R."/>
            <person name="Schilthuizen M."/>
            <person name="Schranz E."/>
            <person name="Heidstra R."/>
            <person name="Miyata K."/>
            <person name="Fedorova E."/>
            <person name="Kohlen W."/>
            <person name="Bisseling T."/>
            <person name="Smit S."/>
            <person name="Geurts R."/>
        </authorList>
    </citation>
    <scope>NUCLEOTIDE SEQUENCE [LARGE SCALE GENOMIC DNA]</scope>
    <source>
        <strain evidence="10">cv. RG33-2</strain>
    </source>
</reference>
<dbReference type="PANTHER" id="PTHR23315">
    <property type="entry name" value="U BOX DOMAIN-CONTAINING"/>
    <property type="match status" value="1"/>
</dbReference>
<comment type="catalytic activity">
    <reaction evidence="1">
        <text>S-ubiquitinyl-[E2 ubiquitin-conjugating enzyme]-L-cysteine + [acceptor protein]-L-lysine = [E2 ubiquitin-conjugating enzyme]-L-cysteine + N(6)-ubiquitinyl-[acceptor protein]-L-lysine.</text>
        <dbReference type="EC" id="2.3.2.27"/>
    </reaction>
</comment>
<dbReference type="Proteomes" id="UP000237000">
    <property type="component" value="Unassembled WGS sequence"/>
</dbReference>
<dbReference type="EC" id="2.3.2.27" evidence="3"/>
<dbReference type="FunFam" id="3.30.40.10:FF:000114">
    <property type="entry name" value="RING-type E3 ubiquitin transferase"/>
    <property type="match status" value="1"/>
</dbReference>
<comment type="pathway">
    <text evidence="2">Protein modification; protein ubiquitination.</text>
</comment>